<name>A0AAW0GI58_9APHY</name>
<evidence type="ECO:0000313" key="10">
    <source>
        <dbReference type="Proteomes" id="UP001385951"/>
    </source>
</evidence>
<dbReference type="AlphaFoldDB" id="A0AAW0GI58"/>
<keyword evidence="3 5" id="KW-0442">Lipid degradation</keyword>
<feature type="domain" description="PLA2c" evidence="8">
    <location>
        <begin position="81"/>
        <end position="616"/>
    </location>
</feature>
<dbReference type="EC" id="3.1.1.5" evidence="6"/>
<dbReference type="PANTHER" id="PTHR10728">
    <property type="entry name" value="CYTOSOLIC PHOSPHOLIPASE A2"/>
    <property type="match status" value="1"/>
</dbReference>
<comment type="caution">
    <text evidence="9">The sequence shown here is derived from an EMBL/GenBank/DDBJ whole genome shotgun (WGS) entry which is preliminary data.</text>
</comment>
<feature type="region of interest" description="Disordered" evidence="7">
    <location>
        <begin position="536"/>
        <end position="568"/>
    </location>
</feature>
<dbReference type="SUPFAM" id="SSF52151">
    <property type="entry name" value="FabD/lysophospholipase-like"/>
    <property type="match status" value="1"/>
</dbReference>
<dbReference type="GO" id="GO:0004623">
    <property type="term" value="F:phospholipase A2 activity"/>
    <property type="evidence" value="ECO:0007669"/>
    <property type="project" value="TreeGrafter"/>
</dbReference>
<dbReference type="Pfam" id="PF01735">
    <property type="entry name" value="PLA2_B"/>
    <property type="match status" value="1"/>
</dbReference>
<dbReference type="PROSITE" id="PS51210">
    <property type="entry name" value="PLA2C"/>
    <property type="match status" value="1"/>
</dbReference>
<evidence type="ECO:0000256" key="5">
    <source>
        <dbReference type="PROSITE-ProRule" id="PRU00555"/>
    </source>
</evidence>
<comment type="catalytic activity">
    <reaction evidence="6">
        <text>a 1-acyl-sn-glycero-3-phosphocholine + H2O = sn-glycerol 3-phosphocholine + a fatty acid + H(+)</text>
        <dbReference type="Rhea" id="RHEA:15177"/>
        <dbReference type="ChEBI" id="CHEBI:15377"/>
        <dbReference type="ChEBI" id="CHEBI:15378"/>
        <dbReference type="ChEBI" id="CHEBI:16870"/>
        <dbReference type="ChEBI" id="CHEBI:28868"/>
        <dbReference type="ChEBI" id="CHEBI:58168"/>
        <dbReference type="EC" id="3.1.1.5"/>
    </reaction>
</comment>
<dbReference type="GO" id="GO:0046475">
    <property type="term" value="P:glycerophospholipid catabolic process"/>
    <property type="evidence" value="ECO:0007669"/>
    <property type="project" value="TreeGrafter"/>
</dbReference>
<dbReference type="EMBL" id="JASBNA010000006">
    <property type="protein sequence ID" value="KAK7690859.1"/>
    <property type="molecule type" value="Genomic_DNA"/>
</dbReference>
<dbReference type="GO" id="GO:0004622">
    <property type="term" value="F:phosphatidylcholine lysophospholipase activity"/>
    <property type="evidence" value="ECO:0007669"/>
    <property type="project" value="UniProtKB-EC"/>
</dbReference>
<evidence type="ECO:0000256" key="3">
    <source>
        <dbReference type="ARBA" id="ARBA00022963"/>
    </source>
</evidence>
<dbReference type="Gene3D" id="3.40.1090.10">
    <property type="entry name" value="Cytosolic phospholipase A2 catalytic domain"/>
    <property type="match status" value="1"/>
</dbReference>
<keyword evidence="2 5" id="KW-0378">Hydrolase</keyword>
<proteinExistence type="inferred from homology"/>
<evidence type="ECO:0000313" key="9">
    <source>
        <dbReference type="EMBL" id="KAK7690859.1"/>
    </source>
</evidence>
<feature type="compositionally biased region" description="Polar residues" evidence="7">
    <location>
        <begin position="558"/>
        <end position="568"/>
    </location>
</feature>
<dbReference type="InterPro" id="IPR016035">
    <property type="entry name" value="Acyl_Trfase/lysoPLipase"/>
</dbReference>
<keyword evidence="4 5" id="KW-0443">Lipid metabolism</keyword>
<dbReference type="Proteomes" id="UP001385951">
    <property type="component" value="Unassembled WGS sequence"/>
</dbReference>
<accession>A0AAW0GI58</accession>
<evidence type="ECO:0000256" key="2">
    <source>
        <dbReference type="ARBA" id="ARBA00022801"/>
    </source>
</evidence>
<protein>
    <recommendedName>
        <fullName evidence="6">Lysophospholipase</fullName>
        <ecNumber evidence="6">3.1.1.5</ecNumber>
    </recommendedName>
</protein>
<comment type="similarity">
    <text evidence="1 6">Belongs to the lysophospholipase family.</text>
</comment>
<dbReference type="GO" id="GO:0005829">
    <property type="term" value="C:cytosol"/>
    <property type="evidence" value="ECO:0007669"/>
    <property type="project" value="TreeGrafter"/>
</dbReference>
<feature type="region of interest" description="Disordered" evidence="7">
    <location>
        <begin position="499"/>
        <end position="522"/>
    </location>
</feature>
<dbReference type="InterPro" id="IPR002642">
    <property type="entry name" value="LysoPLipase_cat_dom"/>
</dbReference>
<sequence>MNLISRSPHVIQDSWHGLDFLKLSLSVNAISSALSAWSWPSTLDFSAIQEKVSALVLELGLGPGSLYSEIVDELPDALIHPEVEWDAEVRLGDDICFAERAFLGERKRHMKPYFAKLFGVSEQEIDERDLPIVAIAGSGGGYRAMLNTTGSLIGAQRNGIFPCVSYTAGVSGSHDPSDAAEHIKSRIQTSYLDTDTLDALTTAPTNKYLLSGILRKAAGTSGVASLVDVYGTLLASRLFVPDNLNNLNFRHLSLHLSRQNIDTGRLPLPIYTAIQQATPPATLQTIREITSEREHSIDENQRYILGQAQSRLEDEKRCLWYEFTPFEVGCDEIGAWIPSWSLGRPFLNGKNTERRPELSMTILTGIFGSAFCASLKHYFQEIQPTLRLLPFQLYNWLEDIATENERDLGLIHPVLPDQLPNFLKGLCGQLRDGSPYDLTDREYMTFMDAGAELNLPYYPLLRRDVDCIIALDASADSQDLWFTRAEQLAAKRGLRTWPKGAGWPTAVQSTQHSGKDTPPIRSDADAANLKLAETQESALAEQTAKQESTEDRDIPKASASNGPTHGQGVSLNACEVWIGSSKSAEGESSRLDDLDEDTLRECDGIGVVYIPLGPNEKQVPGFDPSTISTWRREVTLTESQALLDVAEANFSDSAEKITRLLRAIWYRKKHEREKHEWDIAWKNRLDGFHKHLRKSF</sequence>
<evidence type="ECO:0000256" key="1">
    <source>
        <dbReference type="ARBA" id="ARBA00008780"/>
    </source>
</evidence>
<organism evidence="9 10">
    <name type="scientific">Cerrena zonata</name>
    <dbReference type="NCBI Taxonomy" id="2478898"/>
    <lineage>
        <taxon>Eukaryota</taxon>
        <taxon>Fungi</taxon>
        <taxon>Dikarya</taxon>
        <taxon>Basidiomycota</taxon>
        <taxon>Agaricomycotina</taxon>
        <taxon>Agaricomycetes</taxon>
        <taxon>Polyporales</taxon>
        <taxon>Cerrenaceae</taxon>
        <taxon>Cerrena</taxon>
    </lineage>
</organism>
<evidence type="ECO:0000256" key="4">
    <source>
        <dbReference type="ARBA" id="ARBA00023098"/>
    </source>
</evidence>
<gene>
    <name evidence="9" type="ORF">QCA50_005961</name>
</gene>
<evidence type="ECO:0000259" key="8">
    <source>
        <dbReference type="PROSITE" id="PS51210"/>
    </source>
</evidence>
<dbReference type="PANTHER" id="PTHR10728:SF40">
    <property type="entry name" value="PATATIN FAMILY PROTEIN"/>
    <property type="match status" value="1"/>
</dbReference>
<evidence type="ECO:0000256" key="7">
    <source>
        <dbReference type="SAM" id="MobiDB-lite"/>
    </source>
</evidence>
<keyword evidence="10" id="KW-1185">Reference proteome</keyword>
<reference evidence="9 10" key="1">
    <citation type="submission" date="2022-09" db="EMBL/GenBank/DDBJ databases">
        <authorList>
            <person name="Palmer J.M."/>
        </authorList>
    </citation>
    <scope>NUCLEOTIDE SEQUENCE [LARGE SCALE GENOMIC DNA]</scope>
    <source>
        <strain evidence="9 10">DSM 7382</strain>
    </source>
</reference>
<evidence type="ECO:0000256" key="6">
    <source>
        <dbReference type="RuleBase" id="RU362103"/>
    </source>
</evidence>
<dbReference type="SMART" id="SM00022">
    <property type="entry name" value="PLAc"/>
    <property type="match status" value="1"/>
</dbReference>